<comment type="similarity">
    <text evidence="1">Belongs to the heat shock protein 70 family.</text>
</comment>
<feature type="transmembrane region" description="Helical" evidence="9">
    <location>
        <begin position="6"/>
        <end position="25"/>
    </location>
</feature>
<accession>A0A835JGQ2</accession>
<evidence type="ECO:0000256" key="4">
    <source>
        <dbReference type="ARBA" id="ARBA00022840"/>
    </source>
</evidence>
<feature type="compositionally biased region" description="Polar residues" evidence="8">
    <location>
        <begin position="286"/>
        <end position="304"/>
    </location>
</feature>
<dbReference type="PROSITE" id="PS51444">
    <property type="entry name" value="FH2"/>
    <property type="match status" value="1"/>
</dbReference>
<feature type="coiled-coil region" evidence="7">
    <location>
        <begin position="1224"/>
        <end position="1251"/>
    </location>
</feature>
<dbReference type="GO" id="GO:0005524">
    <property type="term" value="F:ATP binding"/>
    <property type="evidence" value="ECO:0007669"/>
    <property type="project" value="UniProtKB-KW"/>
</dbReference>
<feature type="transmembrane region" description="Helical" evidence="9">
    <location>
        <begin position="173"/>
        <end position="195"/>
    </location>
</feature>
<dbReference type="Pfam" id="PF00012">
    <property type="entry name" value="HSP70"/>
    <property type="match status" value="1"/>
</dbReference>
<dbReference type="FunFam" id="3.90.640.10:FF:000002">
    <property type="entry name" value="Heat shock 70 kDa"/>
    <property type="match status" value="1"/>
</dbReference>
<dbReference type="PRINTS" id="PR00301">
    <property type="entry name" value="HEATSHOCK70"/>
</dbReference>
<comment type="caution">
    <text evidence="11">The sequence shown here is derived from an EMBL/GenBank/DDBJ whole genome shotgun (WGS) entry which is preliminary data.</text>
</comment>
<feature type="compositionally biased region" description="Pro residues" evidence="8">
    <location>
        <begin position="486"/>
        <end position="495"/>
    </location>
</feature>
<feature type="compositionally biased region" description="Basic residues" evidence="8">
    <location>
        <begin position="211"/>
        <end position="223"/>
    </location>
</feature>
<dbReference type="Gene3D" id="1.20.1270.10">
    <property type="match status" value="1"/>
</dbReference>
<keyword evidence="4" id="KW-0067">ATP-binding</keyword>
<keyword evidence="12" id="KW-1185">Reference proteome</keyword>
<keyword evidence="5" id="KW-0346">Stress response</keyword>
<dbReference type="InterPro" id="IPR029048">
    <property type="entry name" value="HSP70_C_sf"/>
</dbReference>
<dbReference type="InterPro" id="IPR042050">
    <property type="entry name" value="BIP_NBD"/>
</dbReference>
<evidence type="ECO:0000259" key="10">
    <source>
        <dbReference type="PROSITE" id="PS51444"/>
    </source>
</evidence>
<evidence type="ECO:0000313" key="12">
    <source>
        <dbReference type="Proteomes" id="UP000657918"/>
    </source>
</evidence>
<organism evidence="11 12">
    <name type="scientific">Salix dunnii</name>
    <dbReference type="NCBI Taxonomy" id="1413687"/>
    <lineage>
        <taxon>Eukaryota</taxon>
        <taxon>Viridiplantae</taxon>
        <taxon>Streptophyta</taxon>
        <taxon>Embryophyta</taxon>
        <taxon>Tracheophyta</taxon>
        <taxon>Spermatophyta</taxon>
        <taxon>Magnoliopsida</taxon>
        <taxon>eudicotyledons</taxon>
        <taxon>Gunneridae</taxon>
        <taxon>Pentapetalae</taxon>
        <taxon>rosids</taxon>
        <taxon>fabids</taxon>
        <taxon>Malpighiales</taxon>
        <taxon>Salicaceae</taxon>
        <taxon>Saliceae</taxon>
        <taxon>Salix</taxon>
    </lineage>
</organism>
<evidence type="ECO:0000256" key="1">
    <source>
        <dbReference type="ARBA" id="ARBA00007381"/>
    </source>
</evidence>
<dbReference type="GO" id="GO:0140662">
    <property type="term" value="F:ATP-dependent protein folding chaperone"/>
    <property type="evidence" value="ECO:0007669"/>
    <property type="project" value="InterPro"/>
</dbReference>
<feature type="compositionally biased region" description="Polar residues" evidence="8">
    <location>
        <begin position="457"/>
        <end position="466"/>
    </location>
</feature>
<feature type="compositionally biased region" description="Low complexity" evidence="8">
    <location>
        <begin position="420"/>
        <end position="452"/>
    </location>
</feature>
<dbReference type="NCBIfam" id="NF001413">
    <property type="entry name" value="PRK00290.1"/>
    <property type="match status" value="1"/>
</dbReference>
<sequence length="1608" mass="177510">MKNMGCAPQILHMIFIITIFMFILLQSAHVLISDDASVDVEGYFKAPGLPKVDFIKESTGDANNEKQIEQISGEDENEEKETLIVQKFRALLGLKSPKTRSSSIEFVSRAPSPSATMEAEPPAFVPAPAPPPVPAPRLPIHVHSYSPLHHKHQAPPPHKIQKEHKDKSQLKRILVAALVSAGAAFLVCVLGLIWFSGKFREYRKKSARIMSVHRKKGRTKGKSKFVSSQKSASKVSLNPALDLLYLNSLEEDLERQTTSLKQTRQTVSTLSSHSTPKSSIHERQESMQGSIAESDSDNASSSPTREIMSVHGDGESLKYESDGGNSSSGDKIIPIECHSSDDESFHSFVDSHSSNVRLSNASAGSLSDISEIPPSNVPKIIPSPSPLPTNLDIPEETLVQDKNFTTPPPPPPPPPPPLAPRMRIPPSSRPSLSSRIASKASSSSTLPNLSPPRKSDASSGSNQTPRNDLPPSPQKSPKPLRVLSSIPPPPCPPPFLKGNNGSAKGPPPPPCPPPFLKGNGGPPPPPSHPLQYIPLGKDGAPLPKLKPLHWDKVRAAPDQSMVWDRIRSSSFELDEEMIESLFGYNLQSTTKNDEAKSKTPSPSKHVLDPKRLQNITILSKAINATAEQVCEALMRGDGLCLQQLEALAKMVPTKEEEAKLFGYKGDINELGSAEKFVRVVLSMPFAFQRVEAMLYRETFEDEVVHLRNSFSMLEEACKELRSSRLFLKLLEAVLKTGNRMNVGTIRGGAKAFKLDALLKLSDVKGTDGKTTLLHFVVQEIIRSEGIRVSDSIMGKINQKNKTKTVEEREEDYRRMGLDLVSGLSTELYNVKKTATIDLDVLASSVSNLSDGIDKLQHLVNKDLSTDKKSINFVHRMKTFINYAARNLKELREDEDRVLLHVREITEYFHGNVSKDEANPLRIFVIVRDFLGMLDHVCKELRSLKVPSIPNPLAPFSLNCPVISGSWDQGLRLAVAADDGPKPGTVIGIDLGTTYSCVAVSRDGHVEIIANDQGNRVTPSWVAFTDTERLIGEAAKNQAPMNPERTIFGVKRLIGRKFDDPEVQRDIKFLPYKVVNKDGKSYVQVKVKGETKVFSPEEISAMILGKMKETAESYLGKKIKNAVVTVPAYFNDAQRQATKDAGIIAGLYVPRIINEPTAAAIAYGLDKKGGDMNILVYDLGGGTFDVSILTIDNGVFEVLATSGDTHLGGEDFDQRLMDHFIKLIKKKYNKDISKDKKALGKLRRECERAKRALSSQHQVRVEIESLIDGIDFSEPITRARFEEMNMDLIKKTLDIVKKAMDDAGLKKADIKETVLVGGSTRIPKVREMLKEYFEGKEPNKGVNPDEAVAYGAAVQGGILSGEGGEETKGLLLLDVTPLSLGIETVGGVMTKLIPRNSVIPTKKSQIFTTYQDQQTTVSIKVYEGERSLTKDCRELGRFDLSGIPPAPRGVPQIEVTFEVDANGILHVKAEDKAAKKSQSITITNDKGRLSQEEIDRMVKEAEEMAEEDKMIKEKIDARNKLETYIYNMRSTISDKDKLADKIDSDDKEKIETALKESLEWLDDNQNAEKDDYEEKLKEVEEVCNPVIKKVYEKSGSSADSEYEEPIDEL</sequence>
<feature type="compositionally biased region" description="Polar residues" evidence="8">
    <location>
        <begin position="256"/>
        <end position="267"/>
    </location>
</feature>
<feature type="compositionally biased region" description="Pro residues" evidence="8">
    <location>
        <begin position="505"/>
        <end position="528"/>
    </location>
</feature>
<gene>
    <name evidence="11" type="ORF">SADUNF_Sadunf13G0015700</name>
</gene>
<dbReference type="InterPro" id="IPR043129">
    <property type="entry name" value="ATPase_NBD"/>
</dbReference>
<dbReference type="OrthoDB" id="1668162at2759"/>
<evidence type="ECO:0000256" key="9">
    <source>
        <dbReference type="SAM" id="Phobius"/>
    </source>
</evidence>
<dbReference type="CDD" id="cd10241">
    <property type="entry name" value="ASKHA_NBD_HSP70_BiP"/>
    <property type="match status" value="1"/>
</dbReference>
<dbReference type="Gene3D" id="2.60.34.10">
    <property type="entry name" value="Substrate Binding Domain Of DNAk, Chain A, domain 1"/>
    <property type="match status" value="1"/>
</dbReference>
<dbReference type="SUPFAM" id="SSF53067">
    <property type="entry name" value="Actin-like ATPase domain"/>
    <property type="match status" value="2"/>
</dbReference>
<keyword evidence="3" id="KW-0256">Endoplasmic reticulum</keyword>
<keyword evidence="7" id="KW-0175">Coiled coil</keyword>
<dbReference type="PROSITE" id="PS00329">
    <property type="entry name" value="HSP70_2"/>
    <property type="match status" value="1"/>
</dbReference>
<protein>
    <recommendedName>
        <fullName evidence="6">Formin-like protein</fullName>
    </recommendedName>
</protein>
<dbReference type="Gene3D" id="3.90.640.10">
    <property type="entry name" value="Actin, Chain A, domain 4"/>
    <property type="match status" value="1"/>
</dbReference>
<dbReference type="Gene3D" id="3.30.420.40">
    <property type="match status" value="2"/>
</dbReference>
<feature type="region of interest" description="Disordered" evidence="8">
    <location>
        <begin position="256"/>
        <end position="336"/>
    </location>
</feature>
<dbReference type="SUPFAM" id="SSF100920">
    <property type="entry name" value="Heat shock protein 70kD (HSP70), peptide-binding domain"/>
    <property type="match status" value="1"/>
</dbReference>
<comment type="similarity">
    <text evidence="6">Belongs to the formin-like family.</text>
</comment>
<evidence type="ECO:0000256" key="8">
    <source>
        <dbReference type="SAM" id="MobiDB-lite"/>
    </source>
</evidence>
<dbReference type="InterPro" id="IPR018181">
    <property type="entry name" value="Heat_shock_70_CS"/>
</dbReference>
<evidence type="ECO:0000256" key="6">
    <source>
        <dbReference type="RuleBase" id="RU361260"/>
    </source>
</evidence>
<dbReference type="PANTHER" id="PTHR19375">
    <property type="entry name" value="HEAT SHOCK PROTEIN 70KDA"/>
    <property type="match status" value="1"/>
</dbReference>
<dbReference type="Pfam" id="PF02181">
    <property type="entry name" value="FH2"/>
    <property type="match status" value="1"/>
</dbReference>
<evidence type="ECO:0000256" key="2">
    <source>
        <dbReference type="ARBA" id="ARBA00022741"/>
    </source>
</evidence>
<evidence type="ECO:0000256" key="5">
    <source>
        <dbReference type="ARBA" id="ARBA00023016"/>
    </source>
</evidence>
<dbReference type="InterPro" id="IPR015425">
    <property type="entry name" value="FH2_Formin"/>
</dbReference>
<dbReference type="SUPFAM" id="SSF101447">
    <property type="entry name" value="Formin homology 2 domain (FH2 domain)"/>
    <property type="match status" value="1"/>
</dbReference>
<reference evidence="11 12" key="1">
    <citation type="submission" date="2020-10" db="EMBL/GenBank/DDBJ databases">
        <title>Plant Genome Project.</title>
        <authorList>
            <person name="Zhang R.-G."/>
        </authorList>
    </citation>
    <scope>NUCLEOTIDE SEQUENCE [LARGE SCALE GENOMIC DNA]</scope>
    <source>
        <strain evidence="11">FAFU-HL-1</strain>
        <tissue evidence="11">Leaf</tissue>
    </source>
</reference>
<dbReference type="EMBL" id="JADGMS010000013">
    <property type="protein sequence ID" value="KAF9669928.1"/>
    <property type="molecule type" value="Genomic_DNA"/>
</dbReference>
<dbReference type="FunFam" id="2.60.34.10:FF:000002">
    <property type="entry name" value="Heat shock 70 kDa"/>
    <property type="match status" value="1"/>
</dbReference>
<feature type="compositionally biased region" description="Low complexity" evidence="8">
    <location>
        <begin position="268"/>
        <end position="278"/>
    </location>
</feature>
<keyword evidence="2" id="KW-0547">Nucleotide-binding</keyword>
<name>A0A835JGQ2_9ROSI</name>
<dbReference type="Proteomes" id="UP000657918">
    <property type="component" value="Unassembled WGS sequence"/>
</dbReference>
<evidence type="ECO:0000256" key="3">
    <source>
        <dbReference type="ARBA" id="ARBA00022824"/>
    </source>
</evidence>
<dbReference type="Gene3D" id="1.20.58.2220">
    <property type="entry name" value="Formin, FH2 domain"/>
    <property type="match status" value="1"/>
</dbReference>
<feature type="region of interest" description="Disordered" evidence="8">
    <location>
        <begin position="211"/>
        <end position="231"/>
    </location>
</feature>
<dbReference type="FunFam" id="1.20.1270.10:FF:000016">
    <property type="entry name" value="Heat shock protein 70"/>
    <property type="match status" value="1"/>
</dbReference>
<dbReference type="SMART" id="SM00498">
    <property type="entry name" value="FH2"/>
    <property type="match status" value="1"/>
</dbReference>
<evidence type="ECO:0000256" key="7">
    <source>
        <dbReference type="SAM" id="Coils"/>
    </source>
</evidence>
<proteinExistence type="inferred from homology"/>
<feature type="compositionally biased region" description="Basic and acidic residues" evidence="8">
    <location>
        <begin position="312"/>
        <end position="321"/>
    </location>
</feature>
<evidence type="ECO:0000313" key="11">
    <source>
        <dbReference type="EMBL" id="KAF9669928.1"/>
    </source>
</evidence>
<keyword evidence="9" id="KW-1133">Transmembrane helix</keyword>
<dbReference type="PROSITE" id="PS00297">
    <property type="entry name" value="HSP70_1"/>
    <property type="match status" value="1"/>
</dbReference>
<dbReference type="InterPro" id="IPR013126">
    <property type="entry name" value="Hsp_70_fam"/>
</dbReference>
<dbReference type="SUPFAM" id="SSF100934">
    <property type="entry name" value="Heat shock protein 70kD (HSP70), C-terminal subdomain"/>
    <property type="match status" value="1"/>
</dbReference>
<dbReference type="InterPro" id="IPR029047">
    <property type="entry name" value="HSP70_peptide-bd_sf"/>
</dbReference>
<keyword evidence="9" id="KW-0812">Transmembrane</keyword>
<dbReference type="InterPro" id="IPR042201">
    <property type="entry name" value="FH2_Formin_sf"/>
</dbReference>
<feature type="region of interest" description="Disordered" evidence="8">
    <location>
        <begin position="363"/>
        <end position="530"/>
    </location>
</feature>
<dbReference type="FunFam" id="3.30.420.40:FF:000026">
    <property type="entry name" value="Heat shock protein 70"/>
    <property type="match status" value="1"/>
</dbReference>
<feature type="domain" description="FH2" evidence="10">
    <location>
        <begin position="535"/>
        <end position="959"/>
    </location>
</feature>
<keyword evidence="9" id="KW-0472">Membrane</keyword>
<feature type="compositionally biased region" description="Pro residues" evidence="8">
    <location>
        <begin position="406"/>
        <end position="419"/>
    </location>
</feature>